<evidence type="ECO:0000313" key="20">
    <source>
        <dbReference type="Proteomes" id="UP001149090"/>
    </source>
</evidence>
<evidence type="ECO:0000256" key="16">
    <source>
        <dbReference type="SAM" id="MobiDB-lite"/>
    </source>
</evidence>
<feature type="binding site" evidence="13">
    <location>
        <position position="578"/>
    </location>
    <ligand>
        <name>ATP</name>
        <dbReference type="ChEBI" id="CHEBI:30616"/>
    </ligand>
</feature>
<feature type="transmembrane region" description="Helical" evidence="15">
    <location>
        <begin position="930"/>
        <end position="950"/>
    </location>
</feature>
<dbReference type="PANTHER" id="PTHR24092:SF218">
    <property type="entry name" value="PHOSPHOLIPID-TRANSPORTING ATPASE"/>
    <property type="match status" value="1"/>
</dbReference>
<feature type="transmembrane region" description="Helical" evidence="15">
    <location>
        <begin position="847"/>
        <end position="868"/>
    </location>
</feature>
<name>A0A9Q0LV54_ANAIG</name>
<dbReference type="GO" id="GO:0016887">
    <property type="term" value="F:ATP hydrolysis activity"/>
    <property type="evidence" value="ECO:0007669"/>
    <property type="project" value="InterPro"/>
</dbReference>
<dbReference type="Gene3D" id="3.40.50.1000">
    <property type="entry name" value="HAD superfamily/HAD-like"/>
    <property type="match status" value="1"/>
</dbReference>
<dbReference type="InterPro" id="IPR032631">
    <property type="entry name" value="P-type_ATPase_N"/>
</dbReference>
<feature type="transmembrane region" description="Helical" evidence="15">
    <location>
        <begin position="106"/>
        <end position="125"/>
    </location>
</feature>
<keyword evidence="6 13" id="KW-0067">ATP-binding</keyword>
<keyword evidence="5 13" id="KW-0547">Nucleotide-binding</keyword>
<sequence>MKLKDENEIKDENELKDEIELENESEDKDGNEDKNEDEIEFMEIRIADRQFTAKKKYPPNFISTTKYKIWNFIFINLFEQFRRLANFYFLIVMLLSLGPWTPIDPFTSIAPLIFVLAVSAIKAALEDYKRHKADKEANKALFKIYDPISESLIDTQSKDIQVGDIIYLTDRQEIPADLIVLSTSEEDDVCYIETSNLDGETNTKIRSGLSSTSHLNSIENLKNSKGTIKCELPNDKIYRFEGQIILDSTGETNALTVSQVLLRGCSIRNTKWIFAVVVYAGIATKMFKNQRGKGYHFSKFERTLNTLVWRIFLIQFVLVIFCTFMTGFAYYKIKDAGYVNEEDALWKELLTSFATYFILLSYMIPISLYITVELVRLAQAWLMQWDQEMYSPNQRGKMTVKNSDINEELGQIQRIFSDKTGTLTENEMIFSKCSINGNIYDFSNYIKNENNKDHESIILENDEDVSKIKSEIDQNNLIYKLFFQVLALCHTVIPEKNPETEEITFQAQSPDEIALIQAAKIAGFELFERKKKTGITLKQKDGELQSYPVESILDFTSARKRMSIIVRNENNELILLTKGADNVIIERLASGQEKSIDQISNDLTQFARSGLRTLLIAYRYIEENQFQNWKIRYEQALSSLNNRQQNIDQVYRLQDGVPETIQYILESGISMWLLTGDKIETAKSVGISSKLISPDTKILTINCLEEKNSISRLEKKFNKYCKSSNQNHNLALVVTGHSLTHLLEHKKEQFIEFGEFCKSVICCRVTPKQKSQIVDLVHENSKMICLAIGDGANDVGMIQRANVGVGLFGKEGNQAALSSDFALTRFKHLQRLIFIHGRYSYLRLSGVVLYSFYKNFSFILVQFWFSFFNAWSGQSLYDDWVMTLFNVIFTSLPPLVYGFTEKDANESIIEKYPQLYHTFSIRNLFSWKKFVIRFINAIYQSLIVFFVVYGTEANNPTLRYDGLETGLAALGSYCSSYSILIVLLTYALETNYWNWITHFSLWLSIAVIFLFLLMLSNWLSVFAYEYGVLKMMLSSSSFYTLLIIVVILGLLPEYFVKYWRTNYHPYDWQILVERYKNKKLLDNGSFPKVKKVDSLNVKKNDEIEIDNL</sequence>
<dbReference type="OrthoDB" id="377733at2759"/>
<dbReference type="PANTHER" id="PTHR24092">
    <property type="entry name" value="PROBABLE PHOSPHOLIPID-TRANSPORTING ATPASE"/>
    <property type="match status" value="1"/>
</dbReference>
<keyword evidence="9 15" id="KW-1133">Transmembrane helix</keyword>
<feature type="region of interest" description="Disordered" evidence="16">
    <location>
        <begin position="1"/>
        <end position="35"/>
    </location>
</feature>
<dbReference type="PRINTS" id="PR00119">
    <property type="entry name" value="CATATPASE"/>
</dbReference>
<evidence type="ECO:0000256" key="8">
    <source>
        <dbReference type="ARBA" id="ARBA00022967"/>
    </source>
</evidence>
<feature type="transmembrane region" description="Helical" evidence="15">
    <location>
        <begin position="970"/>
        <end position="988"/>
    </location>
</feature>
<dbReference type="GO" id="GO:0005524">
    <property type="term" value="F:ATP binding"/>
    <property type="evidence" value="ECO:0007669"/>
    <property type="project" value="UniProtKB-UniRule"/>
</dbReference>
<evidence type="ECO:0000256" key="14">
    <source>
        <dbReference type="PIRSR" id="PIRSR606539-3"/>
    </source>
</evidence>
<dbReference type="Proteomes" id="UP001149090">
    <property type="component" value="Unassembled WGS sequence"/>
</dbReference>
<dbReference type="InterPro" id="IPR044492">
    <property type="entry name" value="P_typ_ATPase_HD_dom"/>
</dbReference>
<dbReference type="NCBIfam" id="TIGR01652">
    <property type="entry name" value="ATPase-Plipid"/>
    <property type="match status" value="1"/>
</dbReference>
<evidence type="ECO:0000256" key="10">
    <source>
        <dbReference type="ARBA" id="ARBA00023136"/>
    </source>
</evidence>
<feature type="binding site" evidence="13">
    <location>
        <position position="793"/>
    </location>
    <ligand>
        <name>ATP</name>
        <dbReference type="ChEBI" id="CHEBI:30616"/>
    </ligand>
</feature>
<dbReference type="InterPro" id="IPR008250">
    <property type="entry name" value="ATPase_P-typ_transduc_dom_A_sf"/>
</dbReference>
<evidence type="ECO:0000256" key="4">
    <source>
        <dbReference type="ARBA" id="ARBA00022723"/>
    </source>
</evidence>
<evidence type="ECO:0000256" key="11">
    <source>
        <dbReference type="ARBA" id="ARBA00034036"/>
    </source>
</evidence>
<keyword evidence="20" id="KW-1185">Reference proteome</keyword>
<feature type="binding site" evidence="14">
    <location>
        <position position="794"/>
    </location>
    <ligand>
        <name>Mg(2+)</name>
        <dbReference type="ChEBI" id="CHEBI:18420"/>
    </ligand>
</feature>
<feature type="binding site" evidence="13">
    <location>
        <position position="418"/>
    </location>
    <ligand>
        <name>ATP</name>
        <dbReference type="ChEBI" id="CHEBI:30616"/>
    </ligand>
</feature>
<dbReference type="InterPro" id="IPR006539">
    <property type="entry name" value="P-type_ATPase_IV"/>
</dbReference>
<dbReference type="InterPro" id="IPR001757">
    <property type="entry name" value="P_typ_ATPase"/>
</dbReference>
<protein>
    <recommendedName>
        <fullName evidence="15">Phospholipid-transporting ATPase</fullName>
        <ecNumber evidence="15">7.6.2.1</ecNumber>
    </recommendedName>
</protein>
<dbReference type="Gene3D" id="3.40.1110.10">
    <property type="entry name" value="Calcium-transporting ATPase, cytoplasmic domain N"/>
    <property type="match status" value="1"/>
</dbReference>
<evidence type="ECO:0000256" key="5">
    <source>
        <dbReference type="ARBA" id="ARBA00022741"/>
    </source>
</evidence>
<feature type="domain" description="P-type ATPase N-terminal" evidence="17">
    <location>
        <begin position="44"/>
        <end position="109"/>
    </location>
</feature>
<feature type="binding site" evidence="13">
    <location>
        <position position="676"/>
    </location>
    <ligand>
        <name>ATP</name>
        <dbReference type="ChEBI" id="CHEBI:30616"/>
    </ligand>
</feature>
<feature type="binding site" evidence="13">
    <location>
        <position position="675"/>
    </location>
    <ligand>
        <name>ATP</name>
        <dbReference type="ChEBI" id="CHEBI:30616"/>
    </ligand>
</feature>
<dbReference type="EC" id="7.6.2.1" evidence="15"/>
<feature type="binding site" evidence="14">
    <location>
        <position position="420"/>
    </location>
    <ligand>
        <name>Mg(2+)</name>
        <dbReference type="ChEBI" id="CHEBI:18420"/>
    </ligand>
</feature>
<feature type="transmembrane region" description="Helical" evidence="15">
    <location>
        <begin position="353"/>
        <end position="375"/>
    </location>
</feature>
<dbReference type="InterPro" id="IPR023214">
    <property type="entry name" value="HAD_sf"/>
</dbReference>
<feature type="active site" description="4-aspartylphosphate intermediate" evidence="12">
    <location>
        <position position="418"/>
    </location>
</feature>
<keyword evidence="10 15" id="KW-0472">Membrane</keyword>
<gene>
    <name evidence="19" type="ORF">M0811_05545</name>
</gene>
<feature type="binding site" evidence="13">
    <location>
        <position position="764"/>
    </location>
    <ligand>
        <name>ATP</name>
        <dbReference type="ChEBI" id="CHEBI:30616"/>
    </ligand>
</feature>
<dbReference type="InterPro" id="IPR018303">
    <property type="entry name" value="ATPase_P-typ_P_site"/>
</dbReference>
<dbReference type="GO" id="GO:0140326">
    <property type="term" value="F:ATPase-coupled intramembrane lipid transporter activity"/>
    <property type="evidence" value="ECO:0007669"/>
    <property type="project" value="UniProtKB-EC"/>
</dbReference>
<dbReference type="InterPro" id="IPR023298">
    <property type="entry name" value="ATPase_P-typ_TM_dom_sf"/>
</dbReference>
<evidence type="ECO:0000256" key="15">
    <source>
        <dbReference type="RuleBase" id="RU362033"/>
    </source>
</evidence>
<feature type="binding site" evidence="14">
    <location>
        <position position="418"/>
    </location>
    <ligand>
        <name>Mg(2+)</name>
        <dbReference type="ChEBI" id="CHEBI:18420"/>
    </ligand>
</feature>
<comment type="subcellular location">
    <subcellularLocation>
        <location evidence="1 15">Membrane</location>
        <topology evidence="1 15">Multi-pass membrane protein</topology>
    </subcellularLocation>
</comment>
<dbReference type="SUPFAM" id="SSF81653">
    <property type="entry name" value="Calcium ATPase, transduction domain A"/>
    <property type="match status" value="1"/>
</dbReference>
<evidence type="ECO:0000256" key="13">
    <source>
        <dbReference type="PIRSR" id="PIRSR606539-2"/>
    </source>
</evidence>
<evidence type="ECO:0000256" key="3">
    <source>
        <dbReference type="ARBA" id="ARBA00022692"/>
    </source>
</evidence>
<feature type="binding site" evidence="13">
    <location>
        <position position="555"/>
    </location>
    <ligand>
        <name>ATP</name>
        <dbReference type="ChEBI" id="CHEBI:30616"/>
    </ligand>
</feature>
<feature type="binding site" evidence="13">
    <location>
        <position position="612"/>
    </location>
    <ligand>
        <name>ATP</name>
        <dbReference type="ChEBI" id="CHEBI:30616"/>
    </ligand>
</feature>
<evidence type="ECO:0000313" key="19">
    <source>
        <dbReference type="EMBL" id="KAJ5077855.1"/>
    </source>
</evidence>
<dbReference type="InterPro" id="IPR023299">
    <property type="entry name" value="ATPase_P-typ_cyto_dom_N"/>
</dbReference>
<dbReference type="GO" id="GO:0005886">
    <property type="term" value="C:plasma membrane"/>
    <property type="evidence" value="ECO:0007669"/>
    <property type="project" value="TreeGrafter"/>
</dbReference>
<dbReference type="InterPro" id="IPR036412">
    <property type="entry name" value="HAD-like_sf"/>
</dbReference>
<keyword evidence="3 15" id="KW-0812">Transmembrane</keyword>
<dbReference type="SUPFAM" id="SSF81665">
    <property type="entry name" value="Calcium ATPase, transmembrane domain M"/>
    <property type="match status" value="1"/>
</dbReference>
<comment type="catalytic activity">
    <reaction evidence="11 15">
        <text>ATP + H2O + phospholipidSide 1 = ADP + phosphate + phospholipidSide 2.</text>
        <dbReference type="EC" id="7.6.2.1"/>
    </reaction>
</comment>
<feature type="transmembrane region" description="Helical" evidence="15">
    <location>
        <begin position="1000"/>
        <end position="1024"/>
    </location>
</feature>
<evidence type="ECO:0000256" key="9">
    <source>
        <dbReference type="ARBA" id="ARBA00022989"/>
    </source>
</evidence>
<dbReference type="FunFam" id="3.40.50.1000:FF:000014">
    <property type="entry name" value="Phospholipid-transporting ATPase"/>
    <property type="match status" value="1"/>
</dbReference>
<feature type="transmembrane region" description="Helical" evidence="15">
    <location>
        <begin position="84"/>
        <end position="100"/>
    </location>
</feature>
<feature type="binding site" evidence="13">
    <location>
        <position position="512"/>
    </location>
    <ligand>
        <name>ATP</name>
        <dbReference type="ChEBI" id="CHEBI:30616"/>
    </ligand>
</feature>
<evidence type="ECO:0000259" key="18">
    <source>
        <dbReference type="Pfam" id="PF16212"/>
    </source>
</evidence>
<feature type="compositionally biased region" description="Acidic residues" evidence="16">
    <location>
        <begin position="19"/>
        <end position="35"/>
    </location>
</feature>
<feature type="binding site" evidence="13">
    <location>
        <position position="420"/>
    </location>
    <ligand>
        <name>ATP</name>
        <dbReference type="ChEBI" id="CHEBI:30616"/>
    </ligand>
</feature>
<evidence type="ECO:0000259" key="17">
    <source>
        <dbReference type="Pfam" id="PF16209"/>
    </source>
</evidence>
<feature type="domain" description="P-type ATPase C-terminal" evidence="18">
    <location>
        <begin position="816"/>
        <end position="1065"/>
    </location>
</feature>
<keyword evidence="8 15" id="KW-1278">Translocase</keyword>
<comment type="similarity">
    <text evidence="2 15">Belongs to the cation transport ATPase (P-type) (TC 3.A.3) family. Type IV subfamily.</text>
</comment>
<keyword evidence="7 14" id="KW-0460">Magnesium</keyword>
<dbReference type="Gene3D" id="2.70.150.10">
    <property type="entry name" value="Calcium-transporting ATPase, cytoplasmic transduction domain A"/>
    <property type="match status" value="1"/>
</dbReference>
<feature type="binding site" evidence="13">
    <location>
        <position position="794"/>
    </location>
    <ligand>
        <name>ATP</name>
        <dbReference type="ChEBI" id="CHEBI:30616"/>
    </ligand>
</feature>
<feature type="transmembrane region" description="Helical" evidence="15">
    <location>
        <begin position="307"/>
        <end position="333"/>
    </location>
</feature>
<dbReference type="EMBL" id="JAPDFW010000056">
    <property type="protein sequence ID" value="KAJ5077855.1"/>
    <property type="molecule type" value="Genomic_DNA"/>
</dbReference>
<comment type="cofactor">
    <cofactor evidence="14">
        <name>Mg(2+)</name>
        <dbReference type="ChEBI" id="CHEBI:18420"/>
    </cofactor>
</comment>
<comment type="caution">
    <text evidence="19">The sequence shown here is derived from an EMBL/GenBank/DDBJ whole genome shotgun (WGS) entry which is preliminary data.</text>
</comment>
<dbReference type="SFLD" id="SFLDG00002">
    <property type="entry name" value="C1.7:_P-type_atpase_like"/>
    <property type="match status" value="1"/>
</dbReference>
<organism evidence="19 20">
    <name type="scientific">Anaeramoeba ignava</name>
    <name type="common">Anaerobic marine amoeba</name>
    <dbReference type="NCBI Taxonomy" id="1746090"/>
    <lineage>
        <taxon>Eukaryota</taxon>
        <taxon>Metamonada</taxon>
        <taxon>Anaeramoebidae</taxon>
        <taxon>Anaeramoeba</taxon>
    </lineage>
</organism>
<dbReference type="SUPFAM" id="SSF56784">
    <property type="entry name" value="HAD-like"/>
    <property type="match status" value="1"/>
</dbReference>
<reference evidence="19" key="1">
    <citation type="submission" date="2022-10" db="EMBL/GenBank/DDBJ databases">
        <title>Novel sulphate-reducing endosymbionts in the free-living metamonad Anaeramoeba.</title>
        <authorList>
            <person name="Jerlstrom-Hultqvist J."/>
            <person name="Cepicka I."/>
            <person name="Gallot-Lavallee L."/>
            <person name="Salas-Leiva D."/>
            <person name="Curtis B.A."/>
            <person name="Zahonova K."/>
            <person name="Pipaliya S."/>
            <person name="Dacks J."/>
            <person name="Roger A.J."/>
        </authorList>
    </citation>
    <scope>NUCLEOTIDE SEQUENCE</scope>
    <source>
        <strain evidence="19">BMAN</strain>
    </source>
</reference>
<dbReference type="Pfam" id="PF13246">
    <property type="entry name" value="Cation_ATPase"/>
    <property type="match status" value="1"/>
</dbReference>
<feature type="transmembrane region" description="Helical" evidence="15">
    <location>
        <begin position="1036"/>
        <end position="1056"/>
    </location>
</feature>
<dbReference type="SFLD" id="SFLDS00003">
    <property type="entry name" value="Haloacid_Dehalogenase"/>
    <property type="match status" value="1"/>
</dbReference>
<feature type="transmembrane region" description="Helical" evidence="15">
    <location>
        <begin position="880"/>
        <end position="899"/>
    </location>
</feature>
<dbReference type="Pfam" id="PF16212">
    <property type="entry name" value="PhoLip_ATPase_C"/>
    <property type="match status" value="1"/>
</dbReference>
<keyword evidence="4 14" id="KW-0479">Metal-binding</keyword>
<dbReference type="AlphaFoldDB" id="A0A9Q0LV54"/>
<feature type="binding site" evidence="13">
    <location>
        <position position="677"/>
    </location>
    <ligand>
        <name>ATP</name>
        <dbReference type="ChEBI" id="CHEBI:30616"/>
    </ligand>
</feature>
<proteinExistence type="inferred from homology"/>
<dbReference type="GO" id="GO:0000287">
    <property type="term" value="F:magnesium ion binding"/>
    <property type="evidence" value="ECO:0007669"/>
    <property type="project" value="UniProtKB-UniRule"/>
</dbReference>
<dbReference type="GO" id="GO:0045332">
    <property type="term" value="P:phospholipid translocation"/>
    <property type="evidence" value="ECO:0007669"/>
    <property type="project" value="TreeGrafter"/>
</dbReference>
<dbReference type="InterPro" id="IPR032630">
    <property type="entry name" value="P_typ_ATPase_c"/>
</dbReference>
<feature type="binding site" evidence="13">
    <location>
        <position position="770"/>
    </location>
    <ligand>
        <name>ATP</name>
        <dbReference type="ChEBI" id="CHEBI:30616"/>
    </ligand>
</feature>
<feature type="compositionally biased region" description="Basic and acidic residues" evidence="16">
    <location>
        <begin position="1"/>
        <end position="18"/>
    </location>
</feature>
<evidence type="ECO:0000256" key="1">
    <source>
        <dbReference type="ARBA" id="ARBA00004141"/>
    </source>
</evidence>
<dbReference type="SFLD" id="SFLDF00027">
    <property type="entry name" value="p-type_atpase"/>
    <property type="match status" value="1"/>
</dbReference>
<feature type="binding site" evidence="14">
    <location>
        <position position="790"/>
    </location>
    <ligand>
        <name>Mg(2+)</name>
        <dbReference type="ChEBI" id="CHEBI:18420"/>
    </ligand>
</feature>
<evidence type="ECO:0000256" key="2">
    <source>
        <dbReference type="ARBA" id="ARBA00008109"/>
    </source>
</evidence>
<dbReference type="PROSITE" id="PS00154">
    <property type="entry name" value="ATPASE_E1_E2"/>
    <property type="match status" value="1"/>
</dbReference>
<dbReference type="SUPFAM" id="SSF81660">
    <property type="entry name" value="Metal cation-transporting ATPase, ATP-binding domain N"/>
    <property type="match status" value="1"/>
</dbReference>
<evidence type="ECO:0000256" key="6">
    <source>
        <dbReference type="ARBA" id="ARBA00022840"/>
    </source>
</evidence>
<dbReference type="Pfam" id="PF16209">
    <property type="entry name" value="PhoLip_ATPase_N"/>
    <property type="match status" value="1"/>
</dbReference>
<evidence type="ECO:0000256" key="12">
    <source>
        <dbReference type="PIRSR" id="PIRSR606539-1"/>
    </source>
</evidence>
<dbReference type="OMA" id="CMEHESS"/>
<dbReference type="NCBIfam" id="TIGR01494">
    <property type="entry name" value="ATPase_P-type"/>
    <property type="match status" value="1"/>
</dbReference>
<evidence type="ECO:0000256" key="7">
    <source>
        <dbReference type="ARBA" id="ARBA00022842"/>
    </source>
</evidence>
<feature type="binding site" evidence="13">
    <location>
        <position position="419"/>
    </location>
    <ligand>
        <name>ATP</name>
        <dbReference type="ChEBI" id="CHEBI:30616"/>
    </ligand>
</feature>
<accession>A0A9Q0LV54</accession>